<evidence type="ECO:0000256" key="1">
    <source>
        <dbReference type="ARBA" id="ARBA00022729"/>
    </source>
</evidence>
<dbReference type="InterPro" id="IPR006170">
    <property type="entry name" value="PBP/GOBP"/>
</dbReference>
<dbReference type="AlphaFoldDB" id="A0AAN7P3B6"/>
<proteinExistence type="predicted"/>
<dbReference type="GO" id="GO:0005615">
    <property type="term" value="C:extracellular space"/>
    <property type="evidence" value="ECO:0007669"/>
    <property type="project" value="TreeGrafter"/>
</dbReference>
<dbReference type="SMART" id="SM00708">
    <property type="entry name" value="PhBP"/>
    <property type="match status" value="1"/>
</dbReference>
<dbReference type="Proteomes" id="UP001353858">
    <property type="component" value="Unassembled WGS sequence"/>
</dbReference>
<feature type="chain" id="PRO_5042937582" evidence="2">
    <location>
        <begin position="17"/>
        <end position="132"/>
    </location>
</feature>
<dbReference type="SUPFAM" id="SSF47565">
    <property type="entry name" value="Insect pheromone/odorant-binding proteins"/>
    <property type="match status" value="1"/>
</dbReference>
<keyword evidence="1 2" id="KW-0732">Signal</keyword>
<reference evidence="4" key="1">
    <citation type="submission" date="2023-01" db="EMBL/GenBank/DDBJ databases">
        <title>Key to firefly adult light organ development and bioluminescence: homeobox transcription factors regulate luciferase expression and transportation to peroxisome.</title>
        <authorList>
            <person name="Fu X."/>
        </authorList>
    </citation>
    <scope>NUCLEOTIDE SEQUENCE [LARGE SCALE GENOMIC DNA]</scope>
</reference>
<accession>A0AAN7P3B6</accession>
<keyword evidence="4" id="KW-1185">Reference proteome</keyword>
<comment type="caution">
    <text evidence="3">The sequence shown here is derived from an EMBL/GenBank/DDBJ whole genome shotgun (WGS) entry which is preliminary data.</text>
</comment>
<dbReference type="GO" id="GO:0007608">
    <property type="term" value="P:sensory perception of smell"/>
    <property type="evidence" value="ECO:0007669"/>
    <property type="project" value="TreeGrafter"/>
</dbReference>
<protein>
    <submittedName>
        <fullName evidence="3">Uncharacterized protein</fullName>
    </submittedName>
</protein>
<dbReference type="GO" id="GO:0005549">
    <property type="term" value="F:odorant binding"/>
    <property type="evidence" value="ECO:0007669"/>
    <property type="project" value="InterPro"/>
</dbReference>
<gene>
    <name evidence="3" type="ORF">RN001_007756</name>
</gene>
<dbReference type="InterPro" id="IPR036728">
    <property type="entry name" value="PBP_GOBP_sf"/>
</dbReference>
<evidence type="ECO:0000256" key="2">
    <source>
        <dbReference type="SAM" id="SignalP"/>
    </source>
</evidence>
<dbReference type="Pfam" id="PF01395">
    <property type="entry name" value="PBP_GOBP"/>
    <property type="match status" value="1"/>
</dbReference>
<name>A0AAN7P3B6_9COLE</name>
<dbReference type="EMBL" id="JARPUR010000003">
    <property type="protein sequence ID" value="KAK4879610.1"/>
    <property type="molecule type" value="Genomic_DNA"/>
</dbReference>
<evidence type="ECO:0000313" key="4">
    <source>
        <dbReference type="Proteomes" id="UP001353858"/>
    </source>
</evidence>
<organism evidence="3 4">
    <name type="scientific">Aquatica leii</name>
    <dbReference type="NCBI Taxonomy" id="1421715"/>
    <lineage>
        <taxon>Eukaryota</taxon>
        <taxon>Metazoa</taxon>
        <taxon>Ecdysozoa</taxon>
        <taxon>Arthropoda</taxon>
        <taxon>Hexapoda</taxon>
        <taxon>Insecta</taxon>
        <taxon>Pterygota</taxon>
        <taxon>Neoptera</taxon>
        <taxon>Endopterygota</taxon>
        <taxon>Coleoptera</taxon>
        <taxon>Polyphaga</taxon>
        <taxon>Elateriformia</taxon>
        <taxon>Elateroidea</taxon>
        <taxon>Lampyridae</taxon>
        <taxon>Luciolinae</taxon>
        <taxon>Aquatica</taxon>
    </lineage>
</organism>
<feature type="signal peptide" evidence="2">
    <location>
        <begin position="1"/>
        <end position="16"/>
    </location>
</feature>
<sequence length="132" mass="14960">MKLILVLSVFVCVGFTKKIPPLLVTSWNKLVEPYQNKCIEESQVEPDIAKNVFTKNTYLDKKPISCYFKCLHEKLNNYGSNGELNGDSIAKNIDHVTTEIAYTCIEKFISETDRCTNAYKVSTCLIEANLVD</sequence>
<dbReference type="Gene3D" id="1.10.238.20">
    <property type="entry name" value="Pheromone/general odorant binding protein domain"/>
    <property type="match status" value="1"/>
</dbReference>
<dbReference type="PANTHER" id="PTHR11857">
    <property type="entry name" value="ODORANT BINDING PROTEIN-RELATED"/>
    <property type="match status" value="1"/>
</dbReference>
<dbReference type="CDD" id="cd23992">
    <property type="entry name" value="PBP_GOBP"/>
    <property type="match status" value="1"/>
</dbReference>
<evidence type="ECO:0000313" key="3">
    <source>
        <dbReference type="EMBL" id="KAK4879610.1"/>
    </source>
</evidence>